<dbReference type="InterPro" id="IPR036047">
    <property type="entry name" value="F-box-like_dom_sf"/>
</dbReference>
<sequence length="379" mass="43340">MALKVRGILQSPQIKHITAAFSSSPVYTAVFSYLSSPDLIRSGRTCRTLYRASSDFCSRAYNIYRHLSWFFTDPLAFRSLQAQTGTLISGSNALQFLDRTFYSESDLDLFTFHDATPEVANYLQREGYHFVKEGDQPSTFKAAFDLIVPPDNADIRGIRPFDKYRFSGVSGVFNFLKDNGQKVQVVSTTTSPLHCILCFHSTCVMNFITFEGAYSLYPKATFDARIGITQGWITERETTAIGKYALRGWRILIGTWPHQEELINAIFAFSTLRYVGDKYCWIVPFDTTNVKLRVPHTASTPPFTSDPAMFNSWTLENESYIETETRFMPVRSTLLRYKYLTADNGFLITLYSFFKMQGTFEHTKVEGMSVEEKAKAWTW</sequence>
<reference evidence="1 2" key="1">
    <citation type="journal article" date="2019" name="Nat. Ecol. Evol.">
        <title>Megaphylogeny resolves global patterns of mushroom evolution.</title>
        <authorList>
            <person name="Varga T."/>
            <person name="Krizsan K."/>
            <person name="Foldi C."/>
            <person name="Dima B."/>
            <person name="Sanchez-Garcia M."/>
            <person name="Sanchez-Ramirez S."/>
            <person name="Szollosi G.J."/>
            <person name="Szarkandi J.G."/>
            <person name="Papp V."/>
            <person name="Albert L."/>
            <person name="Andreopoulos W."/>
            <person name="Angelini C."/>
            <person name="Antonin V."/>
            <person name="Barry K.W."/>
            <person name="Bougher N.L."/>
            <person name="Buchanan P."/>
            <person name="Buyck B."/>
            <person name="Bense V."/>
            <person name="Catcheside P."/>
            <person name="Chovatia M."/>
            <person name="Cooper J."/>
            <person name="Damon W."/>
            <person name="Desjardin D."/>
            <person name="Finy P."/>
            <person name="Geml J."/>
            <person name="Haridas S."/>
            <person name="Hughes K."/>
            <person name="Justo A."/>
            <person name="Karasinski D."/>
            <person name="Kautmanova I."/>
            <person name="Kiss B."/>
            <person name="Kocsube S."/>
            <person name="Kotiranta H."/>
            <person name="LaButti K.M."/>
            <person name="Lechner B.E."/>
            <person name="Liimatainen K."/>
            <person name="Lipzen A."/>
            <person name="Lukacs Z."/>
            <person name="Mihaltcheva S."/>
            <person name="Morgado L.N."/>
            <person name="Niskanen T."/>
            <person name="Noordeloos M.E."/>
            <person name="Ohm R.A."/>
            <person name="Ortiz-Santana B."/>
            <person name="Ovrebo C."/>
            <person name="Racz N."/>
            <person name="Riley R."/>
            <person name="Savchenko A."/>
            <person name="Shiryaev A."/>
            <person name="Soop K."/>
            <person name="Spirin V."/>
            <person name="Szebenyi C."/>
            <person name="Tomsovsky M."/>
            <person name="Tulloss R.E."/>
            <person name="Uehling J."/>
            <person name="Grigoriev I.V."/>
            <person name="Vagvolgyi C."/>
            <person name="Papp T."/>
            <person name="Martin F.M."/>
            <person name="Miettinen O."/>
            <person name="Hibbett D.S."/>
            <person name="Nagy L.G."/>
        </authorList>
    </citation>
    <scope>NUCLEOTIDE SEQUENCE [LARGE SCALE GENOMIC DNA]</scope>
    <source>
        <strain evidence="1 2">CBS 166.37</strain>
    </source>
</reference>
<evidence type="ECO:0008006" key="3">
    <source>
        <dbReference type="Google" id="ProtNLM"/>
    </source>
</evidence>
<accession>A0A5C3M9I5</accession>
<protein>
    <recommendedName>
        <fullName evidence="3">F-box domain-containing protein</fullName>
    </recommendedName>
</protein>
<keyword evidence="2" id="KW-1185">Reference proteome</keyword>
<evidence type="ECO:0000313" key="2">
    <source>
        <dbReference type="Proteomes" id="UP000308652"/>
    </source>
</evidence>
<name>A0A5C3M9I5_9AGAR</name>
<organism evidence="1 2">
    <name type="scientific">Crucibulum laeve</name>
    <dbReference type="NCBI Taxonomy" id="68775"/>
    <lineage>
        <taxon>Eukaryota</taxon>
        <taxon>Fungi</taxon>
        <taxon>Dikarya</taxon>
        <taxon>Basidiomycota</taxon>
        <taxon>Agaricomycotina</taxon>
        <taxon>Agaricomycetes</taxon>
        <taxon>Agaricomycetidae</taxon>
        <taxon>Agaricales</taxon>
        <taxon>Agaricineae</taxon>
        <taxon>Nidulariaceae</taxon>
        <taxon>Crucibulum</taxon>
    </lineage>
</organism>
<proteinExistence type="predicted"/>
<dbReference type="EMBL" id="ML213593">
    <property type="protein sequence ID" value="TFK42069.1"/>
    <property type="molecule type" value="Genomic_DNA"/>
</dbReference>
<dbReference type="AlphaFoldDB" id="A0A5C3M9I5"/>
<evidence type="ECO:0000313" key="1">
    <source>
        <dbReference type="EMBL" id="TFK42069.1"/>
    </source>
</evidence>
<dbReference type="Proteomes" id="UP000308652">
    <property type="component" value="Unassembled WGS sequence"/>
</dbReference>
<dbReference type="SUPFAM" id="SSF81383">
    <property type="entry name" value="F-box domain"/>
    <property type="match status" value="1"/>
</dbReference>
<dbReference type="STRING" id="68775.A0A5C3M9I5"/>
<dbReference type="OrthoDB" id="3041043at2759"/>
<gene>
    <name evidence="1" type="ORF">BDQ12DRAFT_598841</name>
</gene>